<proteinExistence type="predicted"/>
<evidence type="ECO:0000313" key="1">
    <source>
        <dbReference type="EMBL" id="CAB4159254.1"/>
    </source>
</evidence>
<name>A0A6J5NVM1_9CAUD</name>
<organism evidence="1">
    <name type="scientific">uncultured Caudovirales phage</name>
    <dbReference type="NCBI Taxonomy" id="2100421"/>
    <lineage>
        <taxon>Viruses</taxon>
        <taxon>Duplodnaviria</taxon>
        <taxon>Heunggongvirae</taxon>
        <taxon>Uroviricota</taxon>
        <taxon>Caudoviricetes</taxon>
        <taxon>Peduoviridae</taxon>
        <taxon>Maltschvirus</taxon>
        <taxon>Maltschvirus maltsch</taxon>
    </lineage>
</organism>
<dbReference type="EMBL" id="LR796673">
    <property type="protein sequence ID" value="CAB4159254.1"/>
    <property type="molecule type" value="Genomic_DNA"/>
</dbReference>
<accession>A0A6J5NVM1</accession>
<sequence length="180" mass="19712">MAAFVRLDEADAALAAQWASAVSSSGIAARENYTGISAPNRYLVGYIGELAFASWLSSMGILHRHRVALHGASEAPEFVVWRAGKACTVDVKTGRGERVSRLMMPAAQKHDATLYVAAHVLTEAASVVELAGWISADDLERRPIGDFGYGPTRWCPFSELRSMRELLNELDYCRVVKERA</sequence>
<protein>
    <submittedName>
        <fullName evidence="1">Uncharacterized protein</fullName>
    </submittedName>
</protein>
<reference evidence="1" key="1">
    <citation type="submission" date="2020-04" db="EMBL/GenBank/DDBJ databases">
        <authorList>
            <person name="Chiriac C."/>
            <person name="Salcher M."/>
            <person name="Ghai R."/>
            <person name="Kavagutti S V."/>
        </authorList>
    </citation>
    <scope>NUCLEOTIDE SEQUENCE</scope>
</reference>
<gene>
    <name evidence="1" type="ORF">UFOVP703_76</name>
</gene>